<proteinExistence type="predicted"/>
<dbReference type="OrthoDB" id="2919059at2759"/>
<keyword evidence="2" id="KW-1185">Reference proteome</keyword>
<name>A0A0D2MEW1_HYPSF</name>
<evidence type="ECO:0000313" key="1">
    <source>
        <dbReference type="EMBL" id="KJA22138.1"/>
    </source>
</evidence>
<organism evidence="1 2">
    <name type="scientific">Hypholoma sublateritium (strain FD-334 SS-4)</name>
    <dbReference type="NCBI Taxonomy" id="945553"/>
    <lineage>
        <taxon>Eukaryota</taxon>
        <taxon>Fungi</taxon>
        <taxon>Dikarya</taxon>
        <taxon>Basidiomycota</taxon>
        <taxon>Agaricomycotina</taxon>
        <taxon>Agaricomycetes</taxon>
        <taxon>Agaricomycetidae</taxon>
        <taxon>Agaricales</taxon>
        <taxon>Agaricineae</taxon>
        <taxon>Strophariaceae</taxon>
        <taxon>Hypholoma</taxon>
    </lineage>
</organism>
<sequence length="140" mass="15409">MSSEVLTEQSSKNEADCHKCPLLGSSLQISSSISQKSGPYAVGTELFFPVFFCEYKRSEDESIHVAFHRCQMDCISGVESLRVQGVTDFPVYGLFSTGSGVSITMAWHSTKAIIPMNGPKEVCFSTFRSYNRRNSDIGSS</sequence>
<dbReference type="EMBL" id="KN817552">
    <property type="protein sequence ID" value="KJA22138.1"/>
    <property type="molecule type" value="Genomic_DNA"/>
</dbReference>
<reference evidence="2" key="1">
    <citation type="submission" date="2014-04" db="EMBL/GenBank/DDBJ databases">
        <title>Evolutionary Origins and Diversification of the Mycorrhizal Mutualists.</title>
        <authorList>
            <consortium name="DOE Joint Genome Institute"/>
            <consortium name="Mycorrhizal Genomics Consortium"/>
            <person name="Kohler A."/>
            <person name="Kuo A."/>
            <person name="Nagy L.G."/>
            <person name="Floudas D."/>
            <person name="Copeland A."/>
            <person name="Barry K.W."/>
            <person name="Cichocki N."/>
            <person name="Veneault-Fourrey C."/>
            <person name="LaButti K."/>
            <person name="Lindquist E.A."/>
            <person name="Lipzen A."/>
            <person name="Lundell T."/>
            <person name="Morin E."/>
            <person name="Murat C."/>
            <person name="Riley R."/>
            <person name="Ohm R."/>
            <person name="Sun H."/>
            <person name="Tunlid A."/>
            <person name="Henrissat B."/>
            <person name="Grigoriev I.V."/>
            <person name="Hibbett D.S."/>
            <person name="Martin F."/>
        </authorList>
    </citation>
    <scope>NUCLEOTIDE SEQUENCE [LARGE SCALE GENOMIC DNA]</scope>
    <source>
        <strain evidence="2">FD-334 SS-4</strain>
    </source>
</reference>
<protein>
    <submittedName>
        <fullName evidence="1">Uncharacterized protein</fullName>
    </submittedName>
</protein>
<dbReference type="Proteomes" id="UP000054270">
    <property type="component" value="Unassembled WGS sequence"/>
</dbReference>
<accession>A0A0D2MEW1</accession>
<dbReference type="AlphaFoldDB" id="A0A0D2MEW1"/>
<evidence type="ECO:0000313" key="2">
    <source>
        <dbReference type="Proteomes" id="UP000054270"/>
    </source>
</evidence>
<gene>
    <name evidence="1" type="ORF">HYPSUDRAFT_666308</name>
</gene>